<dbReference type="EMBL" id="FODO01000008">
    <property type="protein sequence ID" value="SEO32336.1"/>
    <property type="molecule type" value="Genomic_DNA"/>
</dbReference>
<organism evidence="1 2">
    <name type="scientific">Nitrosomonas oligotropha</name>
    <dbReference type="NCBI Taxonomy" id="42354"/>
    <lineage>
        <taxon>Bacteria</taxon>
        <taxon>Pseudomonadati</taxon>
        <taxon>Pseudomonadota</taxon>
        <taxon>Betaproteobacteria</taxon>
        <taxon>Nitrosomonadales</taxon>
        <taxon>Nitrosomonadaceae</taxon>
        <taxon>Nitrosomonas</taxon>
    </lineage>
</organism>
<accession>A0A1H8NRT4</accession>
<dbReference type="Proteomes" id="UP000198814">
    <property type="component" value="Unassembled WGS sequence"/>
</dbReference>
<keyword evidence="2" id="KW-1185">Reference proteome</keyword>
<gene>
    <name evidence="1" type="ORF">SAMN05216333_10823</name>
</gene>
<evidence type="ECO:0000313" key="1">
    <source>
        <dbReference type="EMBL" id="SEO32336.1"/>
    </source>
</evidence>
<protein>
    <submittedName>
        <fullName evidence="1">Uncharacterized protein</fullName>
    </submittedName>
</protein>
<sequence length="116" mass="12742">MRSIHVTPIVFAVLIIFFMNSTIVGQDLNEIQRQFNAETAGKPFSVPDDATLTKALREATQRGTPTKTQSYSPGCFGLGCVLGQNIGYGSYFGGYSRPYYGGLYGVNSYVPYYSGW</sequence>
<proteinExistence type="predicted"/>
<name>A0A1H8NRT4_9PROT</name>
<evidence type="ECO:0000313" key="2">
    <source>
        <dbReference type="Proteomes" id="UP000198814"/>
    </source>
</evidence>
<reference evidence="2" key="1">
    <citation type="submission" date="2016-10" db="EMBL/GenBank/DDBJ databases">
        <authorList>
            <person name="Varghese N."/>
            <person name="Submissions S."/>
        </authorList>
    </citation>
    <scope>NUCLEOTIDE SEQUENCE [LARGE SCALE GENOMIC DNA]</scope>
    <source>
        <strain evidence="2">Nm76</strain>
    </source>
</reference>
<dbReference type="AlphaFoldDB" id="A0A1H8NRT4"/>
<dbReference type="OrthoDB" id="8548291at2"/>
<dbReference type="STRING" id="42354.SAMN05216333_10823"/>